<gene>
    <name evidence="2" type="ORF">NEUTE1DRAFT_28576</name>
</gene>
<keyword evidence="1" id="KW-0732">Signal</keyword>
<dbReference type="EMBL" id="GL891306">
    <property type="protein sequence ID" value="EGO55214.1"/>
    <property type="molecule type" value="Genomic_DNA"/>
</dbReference>
<keyword evidence="3" id="KW-1185">Reference proteome</keyword>
<proteinExistence type="predicted"/>
<dbReference type="AlphaFoldDB" id="F8MT82"/>
<name>F8MT82_NEUT8</name>
<sequence length="81" mass="8914">MAYILAFFLALCFLASLFPTPGVRVTDPPALKVGDTRGELNAELKKLDQVVNILSLRPDTYRGYLLKAEDTCSLLNGADLR</sequence>
<evidence type="ECO:0000313" key="2">
    <source>
        <dbReference type="EMBL" id="EGO55214.1"/>
    </source>
</evidence>
<dbReference type="Proteomes" id="UP000008065">
    <property type="component" value="Unassembled WGS sequence"/>
</dbReference>
<reference evidence="3" key="1">
    <citation type="journal article" date="2011" name="Genetics">
        <title>Massive changes in genome architecture accompany the transition to self-fertility in the filamentous fungus Neurospora tetrasperma.</title>
        <authorList>
            <person name="Ellison C.E."/>
            <person name="Stajich J.E."/>
            <person name="Jacobson D.J."/>
            <person name="Natvig D.O."/>
            <person name="Lapidus A."/>
            <person name="Foster B."/>
            <person name="Aerts A."/>
            <person name="Riley R."/>
            <person name="Lindquist E.A."/>
            <person name="Grigoriev I.V."/>
            <person name="Taylor J.W."/>
        </authorList>
    </citation>
    <scope>NUCLEOTIDE SEQUENCE [LARGE SCALE GENOMIC DNA]</scope>
    <source>
        <strain evidence="3">FGSC 2508 / P0657</strain>
    </source>
</reference>
<evidence type="ECO:0000313" key="3">
    <source>
        <dbReference type="Proteomes" id="UP000008065"/>
    </source>
</evidence>
<accession>F8MT82</accession>
<organism evidence="2 3">
    <name type="scientific">Neurospora tetrasperma (strain FGSC 2508 / ATCC MYA-4615 / P0657)</name>
    <dbReference type="NCBI Taxonomy" id="510951"/>
    <lineage>
        <taxon>Eukaryota</taxon>
        <taxon>Fungi</taxon>
        <taxon>Dikarya</taxon>
        <taxon>Ascomycota</taxon>
        <taxon>Pezizomycotina</taxon>
        <taxon>Sordariomycetes</taxon>
        <taxon>Sordariomycetidae</taxon>
        <taxon>Sordariales</taxon>
        <taxon>Sordariaceae</taxon>
        <taxon>Neurospora</taxon>
    </lineage>
</organism>
<dbReference type="RefSeq" id="XP_009852708.1">
    <property type="nucleotide sequence ID" value="XM_009854406.1"/>
</dbReference>
<feature type="signal peptide" evidence="1">
    <location>
        <begin position="1"/>
        <end position="17"/>
    </location>
</feature>
<protein>
    <submittedName>
        <fullName evidence="2">Uncharacterized protein</fullName>
    </submittedName>
</protein>
<feature type="chain" id="PRO_5003375306" evidence="1">
    <location>
        <begin position="18"/>
        <end position="81"/>
    </location>
</feature>
<evidence type="ECO:0000256" key="1">
    <source>
        <dbReference type="SAM" id="SignalP"/>
    </source>
</evidence>
<feature type="non-terminal residue" evidence="2">
    <location>
        <position position="81"/>
    </location>
</feature>
<dbReference type="KEGG" id="nte:NEUTE1DRAFT28576"/>
<dbReference type="GeneID" id="20827417"/>
<dbReference type="HOGENOM" id="CLU_2655077_0_0_1"/>
<dbReference type="VEuPathDB" id="FungiDB:NEUTE1DRAFT_28576"/>